<organism evidence="7 8">
    <name type="scientific">Agathobaculum butyriciproducens</name>
    <dbReference type="NCBI Taxonomy" id="1628085"/>
    <lineage>
        <taxon>Bacteria</taxon>
        <taxon>Bacillati</taxon>
        <taxon>Bacillota</taxon>
        <taxon>Clostridia</taxon>
        <taxon>Eubacteriales</taxon>
        <taxon>Butyricicoccaceae</taxon>
        <taxon>Agathobaculum</taxon>
    </lineage>
</organism>
<sequence>MAVPKGKISKARRDKRRNSHWKLSLPGMAKCPKCGEMKLAHRMCKACGYYNGREVKSVKEA</sequence>
<dbReference type="GeneID" id="98660924"/>
<dbReference type="EMBL" id="JAJEPX010000005">
    <property type="protein sequence ID" value="MCC2176090.1"/>
    <property type="molecule type" value="Genomic_DNA"/>
</dbReference>
<evidence type="ECO:0000256" key="3">
    <source>
        <dbReference type="ARBA" id="ARBA00023274"/>
    </source>
</evidence>
<evidence type="ECO:0000313" key="8">
    <source>
        <dbReference type="Proteomes" id="UP001298753"/>
    </source>
</evidence>
<keyword evidence="2 5" id="KW-0689">Ribosomal protein</keyword>
<comment type="caution">
    <text evidence="7">The sequence shown here is derived from an EMBL/GenBank/DDBJ whole genome shotgun (WGS) entry which is preliminary data.</text>
</comment>
<dbReference type="GO" id="GO:0006412">
    <property type="term" value="P:translation"/>
    <property type="evidence" value="ECO:0007669"/>
    <property type="project" value="UniProtKB-UniRule"/>
</dbReference>
<dbReference type="PANTHER" id="PTHR35534">
    <property type="entry name" value="50S RIBOSOMAL PROTEIN L32"/>
    <property type="match status" value="1"/>
</dbReference>
<dbReference type="AlphaFoldDB" id="A0AAW4VTD5"/>
<feature type="region of interest" description="Disordered" evidence="6">
    <location>
        <begin position="1"/>
        <end position="20"/>
    </location>
</feature>
<protein>
    <recommendedName>
        <fullName evidence="4 5">Large ribosomal subunit protein bL32</fullName>
    </recommendedName>
</protein>
<reference evidence="7 8" key="1">
    <citation type="submission" date="2021-10" db="EMBL/GenBank/DDBJ databases">
        <title>Anaerobic single-cell dispensing facilitates the cultivation of human gut bacteria.</title>
        <authorList>
            <person name="Afrizal A."/>
        </authorList>
    </citation>
    <scope>NUCLEOTIDE SEQUENCE [LARGE SCALE GENOMIC DNA]</scope>
    <source>
        <strain evidence="7 8">CLA-AA-H270</strain>
    </source>
</reference>
<keyword evidence="3 5" id="KW-0687">Ribonucleoprotein</keyword>
<evidence type="ECO:0000256" key="1">
    <source>
        <dbReference type="ARBA" id="ARBA00008560"/>
    </source>
</evidence>
<evidence type="ECO:0000256" key="5">
    <source>
        <dbReference type="HAMAP-Rule" id="MF_00340"/>
    </source>
</evidence>
<comment type="similarity">
    <text evidence="1 5">Belongs to the bacterial ribosomal protein bL32 family.</text>
</comment>
<dbReference type="InterPro" id="IPR002677">
    <property type="entry name" value="Ribosomal_bL32"/>
</dbReference>
<dbReference type="PANTHER" id="PTHR35534:SF1">
    <property type="entry name" value="LARGE RIBOSOMAL SUBUNIT PROTEIN BL32"/>
    <property type="match status" value="1"/>
</dbReference>
<dbReference type="InterPro" id="IPR044957">
    <property type="entry name" value="Ribosomal_bL32_bact"/>
</dbReference>
<dbReference type="SUPFAM" id="SSF57829">
    <property type="entry name" value="Zn-binding ribosomal proteins"/>
    <property type="match status" value="1"/>
</dbReference>
<evidence type="ECO:0000256" key="4">
    <source>
        <dbReference type="ARBA" id="ARBA00035178"/>
    </source>
</evidence>
<dbReference type="Proteomes" id="UP001298753">
    <property type="component" value="Unassembled WGS sequence"/>
</dbReference>
<keyword evidence="8" id="KW-1185">Reference proteome</keyword>
<gene>
    <name evidence="5 7" type="primary">rpmF</name>
    <name evidence="7" type="ORF">LKD22_02920</name>
</gene>
<proteinExistence type="inferred from homology"/>
<name>A0AAW4VTD5_9FIRM</name>
<dbReference type="RefSeq" id="WP_110436149.1">
    <property type="nucleotide sequence ID" value="NZ_DBEZDI010000012.1"/>
</dbReference>
<dbReference type="InterPro" id="IPR011332">
    <property type="entry name" value="Ribosomal_zn-bd"/>
</dbReference>
<evidence type="ECO:0000313" key="7">
    <source>
        <dbReference type="EMBL" id="MCC2176090.1"/>
    </source>
</evidence>
<dbReference type="HAMAP" id="MF_00340">
    <property type="entry name" value="Ribosomal_bL32"/>
    <property type="match status" value="1"/>
</dbReference>
<feature type="compositionally biased region" description="Basic residues" evidence="6">
    <location>
        <begin position="7"/>
        <end position="20"/>
    </location>
</feature>
<dbReference type="NCBIfam" id="TIGR01031">
    <property type="entry name" value="rpmF_bact"/>
    <property type="match status" value="1"/>
</dbReference>
<evidence type="ECO:0000256" key="2">
    <source>
        <dbReference type="ARBA" id="ARBA00022980"/>
    </source>
</evidence>
<evidence type="ECO:0000256" key="6">
    <source>
        <dbReference type="SAM" id="MobiDB-lite"/>
    </source>
</evidence>
<dbReference type="GO" id="GO:0003735">
    <property type="term" value="F:structural constituent of ribosome"/>
    <property type="evidence" value="ECO:0007669"/>
    <property type="project" value="InterPro"/>
</dbReference>
<dbReference type="Pfam" id="PF01783">
    <property type="entry name" value="Ribosomal_L32p"/>
    <property type="match status" value="1"/>
</dbReference>
<dbReference type="GO" id="GO:0015934">
    <property type="term" value="C:large ribosomal subunit"/>
    <property type="evidence" value="ECO:0007669"/>
    <property type="project" value="InterPro"/>
</dbReference>
<accession>A0AAW4VTD5</accession>